<dbReference type="OrthoDB" id="668540at2759"/>
<evidence type="ECO:0000313" key="3">
    <source>
        <dbReference type="Proteomes" id="UP001152803"/>
    </source>
</evidence>
<evidence type="ECO:0000313" key="2">
    <source>
        <dbReference type="EMBL" id="KAJ8287361.1"/>
    </source>
</evidence>
<feature type="compositionally biased region" description="Low complexity" evidence="1">
    <location>
        <begin position="497"/>
        <end position="514"/>
    </location>
</feature>
<reference evidence="2" key="1">
    <citation type="journal article" date="2023" name="Science">
        <title>Genome structures resolve the early diversification of teleost fishes.</title>
        <authorList>
            <person name="Parey E."/>
            <person name="Louis A."/>
            <person name="Montfort J."/>
            <person name="Bouchez O."/>
            <person name="Roques C."/>
            <person name="Iampietro C."/>
            <person name="Lluch J."/>
            <person name="Castinel A."/>
            <person name="Donnadieu C."/>
            <person name="Desvignes T."/>
            <person name="Floi Bucao C."/>
            <person name="Jouanno E."/>
            <person name="Wen M."/>
            <person name="Mejri S."/>
            <person name="Dirks R."/>
            <person name="Jansen H."/>
            <person name="Henkel C."/>
            <person name="Chen W.J."/>
            <person name="Zahm M."/>
            <person name="Cabau C."/>
            <person name="Klopp C."/>
            <person name="Thompson A.W."/>
            <person name="Robinson-Rechavi M."/>
            <person name="Braasch I."/>
            <person name="Lecointre G."/>
            <person name="Bobe J."/>
            <person name="Postlethwait J.H."/>
            <person name="Berthelot C."/>
            <person name="Roest Crollius H."/>
            <person name="Guiguen Y."/>
        </authorList>
    </citation>
    <scope>NUCLEOTIDE SEQUENCE</scope>
    <source>
        <strain evidence="2">Concon-B</strain>
    </source>
</reference>
<proteinExistence type="predicted"/>
<dbReference type="EMBL" id="JAFJMO010000001">
    <property type="protein sequence ID" value="KAJ8287361.1"/>
    <property type="molecule type" value="Genomic_DNA"/>
</dbReference>
<dbReference type="Proteomes" id="UP001152803">
    <property type="component" value="Unassembled WGS sequence"/>
</dbReference>
<accession>A0A9Q1E0K0</accession>
<dbReference type="AlphaFoldDB" id="A0A9Q1E0K0"/>
<sequence length="524" mass="55747">MNPTVVSTESRRLSQVQHTSIVHLKPGPLLLLLRQTGGAVLGHGSAGLCTGRRHPPVALLVKAFIPVSALPGSGHPDQPVEPCVRLCAVTRTARPCIVQTGIQPPLDASLPAMPVVLTGGSGHAPSMGHAPQPAPPGQTGGAGRSQDDAMVDYFFQRQHGEQHCAKPRWAPSDHTHPDNQVRSMDELNHDFQALALEGRAMGEQFLPGKKFWEADDLAKDGPKGIFLDQWRTVPGEPRTTRCRSPSWCSVVGGQVSMAAARGGRCCPRGRRGGGLGVSMVEARGRGRVRGEAPREKKPDDLSDLKDAESDVIDKPNGLPVQNGIDVDVKDFSRGPGPCPAPGVAVELLGAGRQRARRRLRISGVESQSVPLDHMESVGMEPLQFDYSGTQLPMDSTAAIGLFDYNSQQQLFQRPSALTLQQQYSLAAAQQQHMGLAQAAFMPNPYIISAPPDPYTAGLAAAATLGPAVVPPQYYGVTPWGVYPANLFQQQAAAAAASSSANQQAAGQGQQSQQQVLRTGTNQRP</sequence>
<keyword evidence="3" id="KW-1185">Reference proteome</keyword>
<comment type="caution">
    <text evidence="2">The sequence shown here is derived from an EMBL/GenBank/DDBJ whole genome shotgun (WGS) entry which is preliminary data.</text>
</comment>
<gene>
    <name evidence="2" type="ORF">COCON_G00000200</name>
</gene>
<organism evidence="2 3">
    <name type="scientific">Conger conger</name>
    <name type="common">Conger eel</name>
    <name type="synonym">Muraena conger</name>
    <dbReference type="NCBI Taxonomy" id="82655"/>
    <lineage>
        <taxon>Eukaryota</taxon>
        <taxon>Metazoa</taxon>
        <taxon>Chordata</taxon>
        <taxon>Craniata</taxon>
        <taxon>Vertebrata</taxon>
        <taxon>Euteleostomi</taxon>
        <taxon>Actinopterygii</taxon>
        <taxon>Neopterygii</taxon>
        <taxon>Teleostei</taxon>
        <taxon>Anguilliformes</taxon>
        <taxon>Congridae</taxon>
        <taxon>Conger</taxon>
    </lineage>
</organism>
<name>A0A9Q1E0K0_CONCO</name>
<evidence type="ECO:0000256" key="1">
    <source>
        <dbReference type="SAM" id="MobiDB-lite"/>
    </source>
</evidence>
<feature type="region of interest" description="Disordered" evidence="1">
    <location>
        <begin position="497"/>
        <end position="524"/>
    </location>
</feature>
<feature type="compositionally biased region" description="Polar residues" evidence="1">
    <location>
        <begin position="515"/>
        <end position="524"/>
    </location>
</feature>
<feature type="region of interest" description="Disordered" evidence="1">
    <location>
        <begin position="121"/>
        <end position="146"/>
    </location>
</feature>
<feature type="region of interest" description="Disordered" evidence="1">
    <location>
        <begin position="284"/>
        <end position="303"/>
    </location>
</feature>
<protein>
    <submittedName>
        <fullName evidence="2">Uncharacterized protein</fullName>
    </submittedName>
</protein>